<dbReference type="SUPFAM" id="SSF54236">
    <property type="entry name" value="Ubiquitin-like"/>
    <property type="match status" value="1"/>
</dbReference>
<comment type="catalytic activity">
    <reaction evidence="1">
        <text>Hydrolysis of an N(4)-(acetyl-beta-D-glucosaminyl)asparagine residue in which the glucosamine residue may be further glycosylated, to yield a (substituted) N-acetyl-beta-D-glucosaminylamine and a peptide containing an aspartate residue.</text>
        <dbReference type="EC" id="3.5.1.52"/>
    </reaction>
</comment>
<dbReference type="FunFam" id="2.20.25.10:FF:000011">
    <property type="entry name" value="peptide-N(4)-(N-acetyl-beta- glucosaminyl)asparagine amidase"/>
    <property type="match status" value="1"/>
</dbReference>
<dbReference type="Gene3D" id="2.20.25.10">
    <property type="match status" value="1"/>
</dbReference>
<dbReference type="Proteomes" id="UP000077755">
    <property type="component" value="Chromosome 9"/>
</dbReference>
<dbReference type="InterPro" id="IPR002931">
    <property type="entry name" value="Transglutaminase-like"/>
</dbReference>
<dbReference type="Pfam" id="PF01841">
    <property type="entry name" value="Transglut_core"/>
    <property type="match status" value="1"/>
</dbReference>
<comment type="cofactor">
    <cofactor evidence="2">
        <name>Zn(2+)</name>
        <dbReference type="ChEBI" id="CHEBI:29105"/>
    </cofactor>
</comment>
<dbReference type="EMBL" id="LNRQ01000009">
    <property type="protein sequence ID" value="KZM82168.1"/>
    <property type="molecule type" value="Genomic_DNA"/>
</dbReference>
<evidence type="ECO:0000256" key="5">
    <source>
        <dbReference type="ARBA" id="ARBA00012158"/>
    </source>
</evidence>
<reference evidence="12" key="1">
    <citation type="journal article" date="2016" name="Nat. Genet.">
        <title>A high-quality carrot genome assembly provides new insights into carotenoid accumulation and asterid genome evolution.</title>
        <authorList>
            <person name="Iorizzo M."/>
            <person name="Ellison S."/>
            <person name="Senalik D."/>
            <person name="Zeng P."/>
            <person name="Satapoomin P."/>
            <person name="Huang J."/>
            <person name="Bowman M."/>
            <person name="Iovene M."/>
            <person name="Sanseverino W."/>
            <person name="Cavagnaro P."/>
            <person name="Yildiz M."/>
            <person name="Macko-Podgorni A."/>
            <person name="Moranska E."/>
            <person name="Grzebelus E."/>
            <person name="Grzebelus D."/>
            <person name="Ashrafi H."/>
            <person name="Zheng Z."/>
            <person name="Cheng S."/>
            <person name="Spooner D."/>
            <person name="Van Deynze A."/>
            <person name="Simon P."/>
        </authorList>
    </citation>
    <scope>NUCLEOTIDE SEQUENCE [LARGE SCALE GENOMIC DNA]</scope>
    <source>
        <tissue evidence="12">Leaf</tissue>
    </source>
</reference>
<feature type="domain" description="Transglutaminase-like" evidence="11">
    <location>
        <begin position="246"/>
        <end position="301"/>
    </location>
</feature>
<keyword evidence="9" id="KW-0862">Zinc</keyword>
<gene>
    <name evidence="12" type="ORF">DCAR_029737</name>
    <name evidence="13" type="ORF">DCAR_0934311</name>
</gene>
<evidence type="ECO:0000256" key="8">
    <source>
        <dbReference type="ARBA" id="ARBA00022723"/>
    </source>
</evidence>
<dbReference type="KEGG" id="dcr:108202983"/>
<dbReference type="EC" id="3.5.1.52" evidence="5"/>
<dbReference type="Gene3D" id="3.10.620.30">
    <property type="match status" value="1"/>
</dbReference>
<sequence length="729" mass="83618">MVGRKFVVHHRDSNFDVDYDTNDCLEVLKFQLFSLTSIPPDEQKILSGDGDKLVVDDSDLDSVSDKLRLISISDREEEDKNPQVFDFEKSDEEFARMLQEQEDRLMLQQVVVSEEKGVIEQKIRPYIDQVLMYEDPHRQDVARKSVPVETLEEKAAVALAKVGNFTPSKSDQDYAFLLQLLFWFKTSFRWVNAPDCDVCGKETLSHGMGVPDPTETHFGASRVELYRCMTCSRITRFPRYNDSLKLLETRKGRCGEWANCFTLYCRAFGYDSRLIMDFTDHVWTECFLPSLGRWMHLDPCEGIYDNPLLYEKGWKKNLNYIIAIARDGAYDVTKRYTRKWHEVLHRRNLTSEPALSSFLSDMRRDCRKNFTSQNCSELEERDSKEADALEKDLYMKDDPLTSLPGRISGDKEWRLLRSEIGPNGISSISTSSCPVRVCIDEHVTKIYNGFYPLIVHMVDQSYSKPRTVEILNIIKRILANIKKSPFRKRRTSIDLASNDAKHFVSQTLPYLGELFDALSLKTETDAVGKVDVCLAAEPVKTALALPVVFHALDDVIQNVNRNDKFNGESLAWPLLKLNRLCSGSVLASSEELPFGIVTSAFDGNRMTKWEEPNGAKGCWIIYKVPENQFHELVAYELMSANDAPERDPMNWIIEGSKDGGSTWHTLDEQINQIFVNRFQRKTYKITAQPALSNTYRLRFLSVRDVQATSRLQIGSIDFYVKGNTSYSST</sequence>
<dbReference type="GO" id="GO:0000224">
    <property type="term" value="F:peptide-N4-(N-acetyl-beta-glucosaminyl)asparagine amidase activity"/>
    <property type="evidence" value="ECO:0007669"/>
    <property type="project" value="UniProtKB-EC"/>
</dbReference>
<evidence type="ECO:0000256" key="3">
    <source>
        <dbReference type="ARBA" id="ARBA00004496"/>
    </source>
</evidence>
<dbReference type="GO" id="GO:0010188">
    <property type="term" value="P:response to microbial phytotoxin"/>
    <property type="evidence" value="ECO:0007669"/>
    <property type="project" value="EnsemblPlants"/>
</dbReference>
<evidence type="ECO:0000256" key="10">
    <source>
        <dbReference type="ARBA" id="ARBA00032901"/>
    </source>
</evidence>
<dbReference type="GO" id="GO:0009751">
    <property type="term" value="P:response to salicylic acid"/>
    <property type="evidence" value="ECO:0007669"/>
    <property type="project" value="EnsemblPlants"/>
</dbReference>
<dbReference type="OrthoDB" id="409136at2759"/>
<dbReference type="AlphaFoldDB" id="A0A175YG68"/>
<dbReference type="GO" id="GO:0005829">
    <property type="term" value="C:cytosol"/>
    <property type="evidence" value="ECO:0007669"/>
    <property type="project" value="EnsemblPlants"/>
</dbReference>
<dbReference type="Gene3D" id="3.10.20.90">
    <property type="entry name" value="Phosphatidylinositol 3-kinase Catalytic Subunit, Chain A, domain 1"/>
    <property type="match status" value="1"/>
</dbReference>
<dbReference type="InterPro" id="IPR038765">
    <property type="entry name" value="Papain-like_cys_pep_sf"/>
</dbReference>
<dbReference type="PANTHER" id="PTHR48440:SF1">
    <property type="entry name" value="PAW DOMAIN-CONTAINING PROTEIN"/>
    <property type="match status" value="1"/>
</dbReference>
<dbReference type="SUPFAM" id="SSF49785">
    <property type="entry name" value="Galactose-binding domain-like"/>
    <property type="match status" value="1"/>
</dbReference>
<dbReference type="GO" id="GO:0046872">
    <property type="term" value="F:metal ion binding"/>
    <property type="evidence" value="ECO:0007669"/>
    <property type="project" value="UniProtKB-KW"/>
</dbReference>
<dbReference type="STRING" id="79200.A0A175YG68"/>
<evidence type="ECO:0000313" key="14">
    <source>
        <dbReference type="Proteomes" id="UP000077755"/>
    </source>
</evidence>
<reference evidence="13" key="2">
    <citation type="submission" date="2022-03" db="EMBL/GenBank/DDBJ databases">
        <title>Draft title - Genomic analysis of global carrot germplasm unveils the trajectory of domestication and the origin of high carotenoid orange carrot.</title>
        <authorList>
            <person name="Iorizzo M."/>
            <person name="Ellison S."/>
            <person name="Senalik D."/>
            <person name="Macko-Podgorni A."/>
            <person name="Grzebelus D."/>
            <person name="Bostan H."/>
            <person name="Rolling W."/>
            <person name="Curaba J."/>
            <person name="Simon P."/>
        </authorList>
    </citation>
    <scope>NUCLEOTIDE SEQUENCE</scope>
    <source>
        <tissue evidence="13">Leaf</tissue>
    </source>
</reference>
<dbReference type="Gramene" id="KZM82168">
    <property type="protein sequence ID" value="KZM82168"/>
    <property type="gene ID" value="DCAR_029737"/>
</dbReference>
<dbReference type="OMA" id="GIRSSKW"/>
<protein>
    <recommendedName>
        <fullName evidence="6">Peptide-N(4)-(N-acetyl-beta-glucosaminyl)asparagine amidase</fullName>
        <ecNumber evidence="5">3.5.1.52</ecNumber>
    </recommendedName>
    <alternativeName>
        <fullName evidence="10">Peptide:N-glycanase</fullName>
    </alternativeName>
</protein>
<proteinExistence type="inferred from homology"/>
<dbReference type="SMART" id="SM00460">
    <property type="entry name" value="TGc"/>
    <property type="match status" value="1"/>
</dbReference>
<accession>A0A175YG68</accession>
<dbReference type="Gene3D" id="2.60.120.260">
    <property type="entry name" value="Galactose-binding domain-like"/>
    <property type="match status" value="1"/>
</dbReference>
<evidence type="ECO:0000313" key="12">
    <source>
        <dbReference type="EMBL" id="KZM82168.1"/>
    </source>
</evidence>
<evidence type="ECO:0000256" key="1">
    <source>
        <dbReference type="ARBA" id="ARBA00001650"/>
    </source>
</evidence>
<keyword evidence="8" id="KW-0479">Metal-binding</keyword>
<keyword evidence="14" id="KW-1185">Reference proteome</keyword>
<evidence type="ECO:0000313" key="13">
    <source>
        <dbReference type="EMBL" id="WOH14788.1"/>
    </source>
</evidence>
<dbReference type="InterPro" id="IPR029071">
    <property type="entry name" value="Ubiquitin-like_domsf"/>
</dbReference>
<organism evidence="12">
    <name type="scientific">Daucus carota subsp. sativus</name>
    <name type="common">Carrot</name>
    <dbReference type="NCBI Taxonomy" id="79200"/>
    <lineage>
        <taxon>Eukaryota</taxon>
        <taxon>Viridiplantae</taxon>
        <taxon>Streptophyta</taxon>
        <taxon>Embryophyta</taxon>
        <taxon>Tracheophyta</taxon>
        <taxon>Spermatophyta</taxon>
        <taxon>Magnoliopsida</taxon>
        <taxon>eudicotyledons</taxon>
        <taxon>Gunneridae</taxon>
        <taxon>Pentapetalae</taxon>
        <taxon>asterids</taxon>
        <taxon>campanulids</taxon>
        <taxon>Apiales</taxon>
        <taxon>Apiaceae</taxon>
        <taxon>Apioideae</taxon>
        <taxon>Scandiceae</taxon>
        <taxon>Daucinae</taxon>
        <taxon>Daucus</taxon>
        <taxon>Daucus sect. Daucus</taxon>
    </lineage>
</organism>
<evidence type="ECO:0000259" key="11">
    <source>
        <dbReference type="SMART" id="SM00460"/>
    </source>
</evidence>
<evidence type="ECO:0000256" key="7">
    <source>
        <dbReference type="ARBA" id="ARBA00022490"/>
    </source>
</evidence>
<evidence type="ECO:0000256" key="6">
    <source>
        <dbReference type="ARBA" id="ARBA00018546"/>
    </source>
</evidence>
<evidence type="ECO:0000256" key="9">
    <source>
        <dbReference type="ARBA" id="ARBA00022833"/>
    </source>
</evidence>
<dbReference type="FunFam" id="2.60.120.260:FF:000110">
    <property type="entry name" value="Peptide-N(4)-(N-acetyl-beta-glucosaminyl)asparagine amidase"/>
    <property type="match status" value="1"/>
</dbReference>
<dbReference type="EMBL" id="CP093351">
    <property type="protein sequence ID" value="WOH14788.1"/>
    <property type="molecule type" value="Genomic_DNA"/>
</dbReference>
<dbReference type="SUPFAM" id="SSF54001">
    <property type="entry name" value="Cysteine proteinases"/>
    <property type="match status" value="1"/>
</dbReference>
<evidence type="ECO:0000256" key="2">
    <source>
        <dbReference type="ARBA" id="ARBA00001947"/>
    </source>
</evidence>
<comment type="subcellular location">
    <subcellularLocation>
        <location evidence="3">Cytoplasm</location>
    </subcellularLocation>
</comment>
<name>A0A175YG68_DAUCS</name>
<evidence type="ECO:0000256" key="4">
    <source>
        <dbReference type="ARBA" id="ARBA00009390"/>
    </source>
</evidence>
<dbReference type="InterPro" id="IPR008979">
    <property type="entry name" value="Galactose-bd-like_sf"/>
</dbReference>
<dbReference type="PANTHER" id="PTHR48440">
    <property type="match status" value="1"/>
</dbReference>
<keyword evidence="7" id="KW-0963">Cytoplasm</keyword>
<comment type="similarity">
    <text evidence="4">Belongs to the transglutaminase-like superfamily. PNGase family.</text>
</comment>
<dbReference type="GO" id="GO:0010193">
    <property type="term" value="P:response to ozone"/>
    <property type="evidence" value="ECO:0007669"/>
    <property type="project" value="EnsemblPlants"/>
</dbReference>